<evidence type="ECO:0000313" key="5">
    <source>
        <dbReference type="EMBL" id="TIC33459.1"/>
    </source>
</evidence>
<dbReference type="SMART" id="SM00213">
    <property type="entry name" value="UBQ"/>
    <property type="match status" value="1"/>
</dbReference>
<evidence type="ECO:0000259" key="2">
    <source>
        <dbReference type="PROSITE" id="PS50053"/>
    </source>
</evidence>
<protein>
    <recommendedName>
        <fullName evidence="2">Ubiquitin-like domain-containing protein</fullName>
    </recommendedName>
</protein>
<evidence type="ECO:0000313" key="3">
    <source>
        <dbReference type="EMBL" id="TIB81381.1"/>
    </source>
</evidence>
<dbReference type="OMA" id="QWFSASK"/>
<evidence type="ECO:0000313" key="12">
    <source>
        <dbReference type="Proteomes" id="UP000310708"/>
    </source>
</evidence>
<dbReference type="InterPro" id="IPR000626">
    <property type="entry name" value="Ubiquitin-like_dom"/>
</dbReference>
<organism evidence="5 8">
    <name type="scientific">Wallemia mellicola</name>
    <dbReference type="NCBI Taxonomy" id="1708541"/>
    <lineage>
        <taxon>Eukaryota</taxon>
        <taxon>Fungi</taxon>
        <taxon>Dikarya</taxon>
        <taxon>Basidiomycota</taxon>
        <taxon>Wallemiomycotina</taxon>
        <taxon>Wallemiomycetes</taxon>
        <taxon>Wallemiales</taxon>
        <taxon>Wallemiaceae</taxon>
        <taxon>Wallemia</taxon>
    </lineage>
</organism>
<name>A0A4T0SV42_9BASI</name>
<dbReference type="AlphaFoldDB" id="A0A4T0SV42"/>
<gene>
    <name evidence="7" type="ORF">E3Q01_01883</name>
    <name evidence="6" type="ORF">E3Q02_03288</name>
    <name evidence="5" type="ORF">E3Q10_00765</name>
    <name evidence="4" type="ORF">E3Q17_01089</name>
    <name evidence="3" type="ORF">E3Q22_01174</name>
</gene>
<dbReference type="Proteomes" id="UP000309601">
    <property type="component" value="Unassembled WGS sequence"/>
</dbReference>
<dbReference type="EMBL" id="SPRO01000005">
    <property type="protein sequence ID" value="TIC33459.1"/>
    <property type="molecule type" value="Genomic_DNA"/>
</dbReference>
<feature type="domain" description="Ubiquitin-like" evidence="2">
    <location>
        <begin position="66"/>
        <end position="144"/>
    </location>
</feature>
<dbReference type="Proteomes" id="UP000310685">
    <property type="component" value="Unassembled WGS sequence"/>
</dbReference>
<dbReference type="SUPFAM" id="SSF54236">
    <property type="entry name" value="Ubiquitin-like"/>
    <property type="match status" value="1"/>
</dbReference>
<accession>A0A4T0SV42</accession>
<evidence type="ECO:0000313" key="10">
    <source>
        <dbReference type="Proteomes" id="UP000309601"/>
    </source>
</evidence>
<dbReference type="Gene3D" id="3.10.20.90">
    <property type="entry name" value="Phosphatidylinositol 3-kinase Catalytic Subunit, Chain A, domain 1"/>
    <property type="match status" value="1"/>
</dbReference>
<dbReference type="InterPro" id="IPR029071">
    <property type="entry name" value="Ubiquitin-like_domsf"/>
</dbReference>
<dbReference type="Pfam" id="PF00240">
    <property type="entry name" value="ubiquitin"/>
    <property type="match status" value="1"/>
</dbReference>
<feature type="compositionally biased region" description="Polar residues" evidence="1">
    <location>
        <begin position="150"/>
        <end position="172"/>
    </location>
</feature>
<dbReference type="EMBL" id="SPRX01000019">
    <property type="protein sequence ID" value="TIC65978.1"/>
    <property type="molecule type" value="Genomic_DNA"/>
</dbReference>
<feature type="region of interest" description="Disordered" evidence="1">
    <location>
        <begin position="141"/>
        <end position="185"/>
    </location>
</feature>
<dbReference type="CDD" id="cd17039">
    <property type="entry name" value="Ubl_ubiquitin_like"/>
    <property type="match status" value="1"/>
</dbReference>
<evidence type="ECO:0000313" key="11">
    <source>
        <dbReference type="Proteomes" id="UP000310685"/>
    </source>
</evidence>
<dbReference type="EMBL" id="SPRH01000008">
    <property type="protein sequence ID" value="TIC03123.1"/>
    <property type="molecule type" value="Genomic_DNA"/>
</dbReference>
<dbReference type="Proteomes" id="UP000310708">
    <property type="component" value="Unassembled WGS sequence"/>
</dbReference>
<dbReference type="EMBL" id="SPRW01000041">
    <property type="protein sequence ID" value="TIC62898.1"/>
    <property type="molecule type" value="Genomic_DNA"/>
</dbReference>
<evidence type="ECO:0000256" key="1">
    <source>
        <dbReference type="SAM" id="MobiDB-lite"/>
    </source>
</evidence>
<evidence type="ECO:0000313" key="7">
    <source>
        <dbReference type="EMBL" id="TIC65978.1"/>
    </source>
</evidence>
<evidence type="ECO:0000313" key="9">
    <source>
        <dbReference type="Proteomes" id="UP000307169"/>
    </source>
</evidence>
<reference evidence="8 9" key="1">
    <citation type="submission" date="2019-03" db="EMBL/GenBank/DDBJ databases">
        <title>Sequencing 25 genomes of Wallemia mellicola.</title>
        <authorList>
            <person name="Gostincar C."/>
        </authorList>
    </citation>
    <scope>NUCLEOTIDE SEQUENCE [LARGE SCALE GENOMIC DNA]</scope>
    <source>
        <strain evidence="4 9">EXF-1262</strain>
        <strain evidence="6 10">EXF-1274</strain>
        <strain evidence="3 11">EXF-6152</strain>
        <strain evidence="7 12">EXF-757</strain>
        <strain evidence="5 8">EXF-8738</strain>
    </source>
</reference>
<evidence type="ECO:0000313" key="6">
    <source>
        <dbReference type="EMBL" id="TIC62898.1"/>
    </source>
</evidence>
<dbReference type="EMBL" id="SPRC01000008">
    <property type="protein sequence ID" value="TIB81381.1"/>
    <property type="molecule type" value="Genomic_DNA"/>
</dbReference>
<dbReference type="PROSITE" id="PS50053">
    <property type="entry name" value="UBIQUITIN_2"/>
    <property type="match status" value="1"/>
</dbReference>
<dbReference type="Proteomes" id="UP000305647">
    <property type="component" value="Unassembled WGS sequence"/>
</dbReference>
<evidence type="ECO:0000313" key="8">
    <source>
        <dbReference type="Proteomes" id="UP000305647"/>
    </source>
</evidence>
<dbReference type="Proteomes" id="UP000307169">
    <property type="component" value="Unassembled WGS sequence"/>
</dbReference>
<sequence length="251" mass="27390">MSIVDNYEVDLLSSIYKSIQSKPITIPAHAKLNLCDREKKPHIVDIPMADIPTAEPSTSGSVPSELKFTVKNIKTAQKVDISTQSTSSIKDIKQAVVDAHLADSIDAQRLLLKGKALLNDKLVKDYEGLTSGATLTLMLRAPSAPPTEPASRQASNLPEVSLTSADNDSTRTAADPAIDSQSVKKSDYDKTLTDPAFWKKLSGFLNQEFKNDEYGRRALETFFLSAKTSLSPSEIAFIREQAGFEAMGKQE</sequence>
<evidence type="ECO:0000313" key="4">
    <source>
        <dbReference type="EMBL" id="TIC03123.1"/>
    </source>
</evidence>
<proteinExistence type="predicted"/>
<comment type="caution">
    <text evidence="5">The sequence shown here is derived from an EMBL/GenBank/DDBJ whole genome shotgun (WGS) entry which is preliminary data.</text>
</comment>